<keyword evidence="1" id="KW-0732">Signal</keyword>
<keyword evidence="3" id="KW-1185">Reference proteome</keyword>
<evidence type="ECO:0000313" key="3">
    <source>
        <dbReference type="Proteomes" id="UP000268162"/>
    </source>
</evidence>
<accession>A0A4P9ZNE3</accession>
<feature type="chain" id="PRO_5020258473" evidence="1">
    <location>
        <begin position="19"/>
        <end position="144"/>
    </location>
</feature>
<organism evidence="2 3">
    <name type="scientific">Dimargaris cristalligena</name>
    <dbReference type="NCBI Taxonomy" id="215637"/>
    <lineage>
        <taxon>Eukaryota</taxon>
        <taxon>Fungi</taxon>
        <taxon>Fungi incertae sedis</taxon>
        <taxon>Zoopagomycota</taxon>
        <taxon>Kickxellomycotina</taxon>
        <taxon>Dimargaritomycetes</taxon>
        <taxon>Dimargaritales</taxon>
        <taxon>Dimargaritaceae</taxon>
        <taxon>Dimargaris</taxon>
    </lineage>
</organism>
<evidence type="ECO:0000313" key="2">
    <source>
        <dbReference type="EMBL" id="RKP34847.1"/>
    </source>
</evidence>
<dbReference type="Proteomes" id="UP000268162">
    <property type="component" value="Unassembled WGS sequence"/>
</dbReference>
<name>A0A4P9ZNE3_9FUNG</name>
<protein>
    <submittedName>
        <fullName evidence="2">Uncharacterized protein</fullName>
    </submittedName>
</protein>
<sequence length="144" mass="15381">MKLFTISTLALAVSPALASSLPAVPSTNSCQFPPQIPRGMKSAVAEVTGSLCRFGPTQARVLVEDFIQEKGYAGQACADQAECARRLAELADYVASKSGTPSTAFFSEDVTATVGPFNYILDAVSRDVRNINEASREESRDKTE</sequence>
<reference evidence="3" key="1">
    <citation type="journal article" date="2018" name="Nat. Microbiol.">
        <title>Leveraging single-cell genomics to expand the fungal tree of life.</title>
        <authorList>
            <person name="Ahrendt S.R."/>
            <person name="Quandt C.A."/>
            <person name="Ciobanu D."/>
            <person name="Clum A."/>
            <person name="Salamov A."/>
            <person name="Andreopoulos B."/>
            <person name="Cheng J.F."/>
            <person name="Woyke T."/>
            <person name="Pelin A."/>
            <person name="Henrissat B."/>
            <person name="Reynolds N.K."/>
            <person name="Benny G.L."/>
            <person name="Smith M.E."/>
            <person name="James T.Y."/>
            <person name="Grigoriev I.V."/>
        </authorList>
    </citation>
    <scope>NUCLEOTIDE SEQUENCE [LARGE SCALE GENOMIC DNA]</scope>
    <source>
        <strain evidence="3">RSA 468</strain>
    </source>
</reference>
<dbReference type="AlphaFoldDB" id="A0A4P9ZNE3"/>
<feature type="signal peptide" evidence="1">
    <location>
        <begin position="1"/>
        <end position="18"/>
    </location>
</feature>
<proteinExistence type="predicted"/>
<evidence type="ECO:0000256" key="1">
    <source>
        <dbReference type="SAM" id="SignalP"/>
    </source>
</evidence>
<dbReference type="EMBL" id="ML003048">
    <property type="protein sequence ID" value="RKP34847.1"/>
    <property type="molecule type" value="Genomic_DNA"/>
</dbReference>
<gene>
    <name evidence="2" type="ORF">BJ085DRAFT_34344</name>
</gene>